<feature type="region of interest" description="Disordered" evidence="1">
    <location>
        <begin position="160"/>
        <end position="182"/>
    </location>
</feature>
<keyword evidence="3" id="KW-1185">Reference proteome</keyword>
<feature type="region of interest" description="Disordered" evidence="1">
    <location>
        <begin position="1"/>
        <end position="142"/>
    </location>
</feature>
<reference evidence="2" key="3">
    <citation type="submission" date="2025-09" db="UniProtKB">
        <authorList>
            <consortium name="Ensembl"/>
        </authorList>
    </citation>
    <scope>IDENTIFICATION</scope>
</reference>
<evidence type="ECO:0008006" key="4">
    <source>
        <dbReference type="Google" id="ProtNLM"/>
    </source>
</evidence>
<reference evidence="2 3" key="1">
    <citation type="submission" date="2018-10" db="EMBL/GenBank/DDBJ databases">
        <title>Improved assembly of the deer mouse Peromyscus maniculatus genome.</title>
        <authorList>
            <person name="Lassance J.-M."/>
            <person name="Hoekstra H.E."/>
        </authorList>
    </citation>
    <scope>NUCLEOTIDE SEQUENCE [LARGE SCALE GENOMIC DNA]</scope>
</reference>
<dbReference type="GO" id="GO:0070898">
    <property type="term" value="P:RNA polymerase III preinitiation complex assembly"/>
    <property type="evidence" value="ECO:0007669"/>
    <property type="project" value="TreeGrafter"/>
</dbReference>
<dbReference type="GeneTree" id="ENSGT00390000012762"/>
<evidence type="ECO:0000313" key="3">
    <source>
        <dbReference type="Proteomes" id="UP000694547"/>
    </source>
</evidence>
<accession>A0A8C8TP24</accession>
<dbReference type="Ensembl" id="ENSPEMT00000019713.2">
    <property type="protein sequence ID" value="ENSPEMP00000015414.1"/>
    <property type="gene ID" value="ENSPEMG00000014952.2"/>
</dbReference>
<evidence type="ECO:0000256" key="1">
    <source>
        <dbReference type="SAM" id="MobiDB-lite"/>
    </source>
</evidence>
<reference evidence="2" key="2">
    <citation type="submission" date="2025-08" db="UniProtKB">
        <authorList>
            <consortium name="Ensembl"/>
        </authorList>
    </citation>
    <scope>IDENTIFICATION</scope>
</reference>
<dbReference type="PANTHER" id="PTHR22929">
    <property type="entry name" value="RNA POLYMERASE III TRANSCRIPTION INITIATION FACTOR B"/>
    <property type="match status" value="1"/>
</dbReference>
<dbReference type="GO" id="GO:0001156">
    <property type="term" value="F:TFIIIC-class transcription factor complex binding"/>
    <property type="evidence" value="ECO:0007669"/>
    <property type="project" value="TreeGrafter"/>
</dbReference>
<feature type="compositionally biased region" description="Acidic residues" evidence="1">
    <location>
        <begin position="231"/>
        <end position="241"/>
    </location>
</feature>
<feature type="compositionally biased region" description="Basic and acidic residues" evidence="1">
    <location>
        <begin position="132"/>
        <end position="142"/>
    </location>
</feature>
<organism evidence="2 3">
    <name type="scientific">Peromyscus maniculatus bairdii</name>
    <name type="common">Prairie deer mouse</name>
    <dbReference type="NCBI Taxonomy" id="230844"/>
    <lineage>
        <taxon>Eukaryota</taxon>
        <taxon>Metazoa</taxon>
        <taxon>Chordata</taxon>
        <taxon>Craniata</taxon>
        <taxon>Vertebrata</taxon>
        <taxon>Euteleostomi</taxon>
        <taxon>Mammalia</taxon>
        <taxon>Eutheria</taxon>
        <taxon>Euarchontoglires</taxon>
        <taxon>Glires</taxon>
        <taxon>Rodentia</taxon>
        <taxon>Myomorpha</taxon>
        <taxon>Muroidea</taxon>
        <taxon>Cricetidae</taxon>
        <taxon>Neotominae</taxon>
        <taxon>Peromyscus</taxon>
    </lineage>
</organism>
<dbReference type="AlphaFoldDB" id="A0A8C8TP24"/>
<protein>
    <recommendedName>
        <fullName evidence="4">Transcription factor TFIIIB component B'' homolog</fullName>
    </recommendedName>
</protein>
<sequence length="333" mass="36773">MFRRARLSVKPNVRPGVGARGSAAPHLHRGPEAPKPPEPATESAPKPAAPPDVPAVDSGGAERQEKAPGGSSDAKTGDENNEESSKPCPTVSQRRKRVSSSSGPVKPAVSVPSQCLPSPTVPHDAPQPEPAPAKEKQPCSDRYRIYKARKLREMLKEELRKEKKQWKNKFATNESQRPLDRSKMTMRDFIYYLPDNNPMTSSVEQEKKAEKSLAPTPTKEQESPSAPDADSNGEVEEEADDGPLLVPRVKVAEDGSIILDEESLTVEVLRTKGPCVVEENDPIFERGSTTTYSSFRKNYYSKPWSNKGNSFSLKVVCCCFEMNYKFSIKSDFL</sequence>
<dbReference type="PANTHER" id="PTHR22929:SF0">
    <property type="entry name" value="TRANSCRIPTION FACTOR TFIIIB COMPONENT B'' HOMOLOG"/>
    <property type="match status" value="1"/>
</dbReference>
<evidence type="ECO:0000313" key="2">
    <source>
        <dbReference type="Ensembl" id="ENSPEMP00000015414.1"/>
    </source>
</evidence>
<proteinExistence type="predicted"/>
<feature type="region of interest" description="Disordered" evidence="1">
    <location>
        <begin position="195"/>
        <end position="246"/>
    </location>
</feature>
<dbReference type="GO" id="GO:0000126">
    <property type="term" value="C:transcription factor TFIIIB complex"/>
    <property type="evidence" value="ECO:0007669"/>
    <property type="project" value="TreeGrafter"/>
</dbReference>
<name>A0A8C8TP24_PERMB</name>
<dbReference type="Proteomes" id="UP000694547">
    <property type="component" value="Chromosome 15"/>
</dbReference>